<dbReference type="PROSITE" id="PS50262">
    <property type="entry name" value="G_PROTEIN_RECEP_F1_2"/>
    <property type="match status" value="1"/>
</dbReference>
<dbReference type="PANTHER" id="PTHR26451:SF885">
    <property type="entry name" value="OLFACTORY RECEPTOR"/>
    <property type="match status" value="1"/>
</dbReference>
<sequence>MYLLLCSLFVNELWGSSSLFPFLLLQLHQESHAVPAPLCFLQIFCVYTYASIQFSNLAAMSYDRYVAICCPLLYHTRMTSTRVALLILFAWFVVVMVLLSFSSYFAILRVTFRGSGQTRQKALSTCTPHLLALLNFSCGCFFEVIQNRFDMSGVPDVLRIVLSLYFLTCPPLFNPLLYGLNVTQIRIRCQRIMCRSKIQANPTGHHK</sequence>
<dbReference type="GO" id="GO:0005549">
    <property type="term" value="F:odorant binding"/>
    <property type="evidence" value="ECO:0007669"/>
    <property type="project" value="TreeGrafter"/>
</dbReference>
<dbReference type="GO" id="GO:0004984">
    <property type="term" value="F:olfactory receptor activity"/>
    <property type="evidence" value="ECO:0007669"/>
    <property type="project" value="TreeGrafter"/>
</dbReference>
<dbReference type="SUPFAM" id="SSF81321">
    <property type="entry name" value="Family A G protein-coupled receptor-like"/>
    <property type="match status" value="1"/>
</dbReference>
<comment type="subcellular location">
    <subcellularLocation>
        <location evidence="1">Membrane</location>
    </subcellularLocation>
</comment>
<dbReference type="PRINTS" id="PR00237">
    <property type="entry name" value="GPCRRHODOPSN"/>
</dbReference>
<keyword evidence="3 5" id="KW-1133">Transmembrane helix</keyword>
<feature type="transmembrane region" description="Helical" evidence="5">
    <location>
        <begin position="157"/>
        <end position="180"/>
    </location>
</feature>
<feature type="domain" description="G-protein coupled receptors family 1 profile" evidence="6">
    <location>
        <begin position="1"/>
        <end position="207"/>
    </location>
</feature>
<dbReference type="PANTHER" id="PTHR26451">
    <property type="entry name" value="G_PROTEIN_RECEP_F1_2 DOMAIN-CONTAINING PROTEIN"/>
    <property type="match status" value="1"/>
</dbReference>
<evidence type="ECO:0000313" key="7">
    <source>
        <dbReference type="EMBL" id="KAK7929571.1"/>
    </source>
</evidence>
<evidence type="ECO:0000256" key="3">
    <source>
        <dbReference type="ARBA" id="ARBA00022989"/>
    </source>
</evidence>
<dbReference type="EMBL" id="JBBPFD010000004">
    <property type="protein sequence ID" value="KAK7929571.1"/>
    <property type="molecule type" value="Genomic_DNA"/>
</dbReference>
<evidence type="ECO:0000256" key="4">
    <source>
        <dbReference type="ARBA" id="ARBA00023136"/>
    </source>
</evidence>
<evidence type="ECO:0000256" key="5">
    <source>
        <dbReference type="SAM" id="Phobius"/>
    </source>
</evidence>
<dbReference type="Proteomes" id="UP001460270">
    <property type="component" value="Unassembled WGS sequence"/>
</dbReference>
<keyword evidence="8" id="KW-1185">Reference proteome</keyword>
<keyword evidence="4 5" id="KW-0472">Membrane</keyword>
<reference evidence="8" key="1">
    <citation type="submission" date="2024-04" db="EMBL/GenBank/DDBJ databases">
        <title>Salinicola lusitanus LLJ914,a marine bacterium isolated from the Okinawa Trough.</title>
        <authorList>
            <person name="Li J."/>
        </authorList>
    </citation>
    <scope>NUCLEOTIDE SEQUENCE [LARGE SCALE GENOMIC DNA]</scope>
</reference>
<dbReference type="AlphaFoldDB" id="A0AAW0PL08"/>
<gene>
    <name evidence="7" type="ORF">WMY93_005966</name>
</gene>
<name>A0AAW0PL08_9GOBI</name>
<dbReference type="InterPro" id="IPR052921">
    <property type="entry name" value="GPCR1_Superfamily_Member"/>
</dbReference>
<organism evidence="7 8">
    <name type="scientific">Mugilogobius chulae</name>
    <name type="common">yellowstripe goby</name>
    <dbReference type="NCBI Taxonomy" id="88201"/>
    <lineage>
        <taxon>Eukaryota</taxon>
        <taxon>Metazoa</taxon>
        <taxon>Chordata</taxon>
        <taxon>Craniata</taxon>
        <taxon>Vertebrata</taxon>
        <taxon>Euteleostomi</taxon>
        <taxon>Actinopterygii</taxon>
        <taxon>Neopterygii</taxon>
        <taxon>Teleostei</taxon>
        <taxon>Neoteleostei</taxon>
        <taxon>Acanthomorphata</taxon>
        <taxon>Gobiaria</taxon>
        <taxon>Gobiiformes</taxon>
        <taxon>Gobioidei</taxon>
        <taxon>Gobiidae</taxon>
        <taxon>Gobionellinae</taxon>
        <taxon>Mugilogobius</taxon>
    </lineage>
</organism>
<dbReference type="Pfam" id="PF00001">
    <property type="entry name" value="7tm_1"/>
    <property type="match status" value="1"/>
</dbReference>
<keyword evidence="2 5" id="KW-0812">Transmembrane</keyword>
<accession>A0AAW0PL08</accession>
<dbReference type="InterPro" id="IPR017452">
    <property type="entry name" value="GPCR_Rhodpsn_7TM"/>
</dbReference>
<dbReference type="InterPro" id="IPR000276">
    <property type="entry name" value="GPCR_Rhodpsn"/>
</dbReference>
<comment type="caution">
    <text evidence="7">The sequence shown here is derived from an EMBL/GenBank/DDBJ whole genome shotgun (WGS) entry which is preliminary data.</text>
</comment>
<feature type="transmembrane region" description="Helical" evidence="5">
    <location>
        <begin position="83"/>
        <end position="107"/>
    </location>
</feature>
<evidence type="ECO:0000256" key="1">
    <source>
        <dbReference type="ARBA" id="ARBA00004370"/>
    </source>
</evidence>
<dbReference type="Gene3D" id="1.20.1070.10">
    <property type="entry name" value="Rhodopsin 7-helix transmembrane proteins"/>
    <property type="match status" value="1"/>
</dbReference>
<dbReference type="GO" id="GO:0016020">
    <property type="term" value="C:membrane"/>
    <property type="evidence" value="ECO:0007669"/>
    <property type="project" value="UniProtKB-SubCell"/>
</dbReference>
<dbReference type="GO" id="GO:0004930">
    <property type="term" value="F:G protein-coupled receptor activity"/>
    <property type="evidence" value="ECO:0007669"/>
    <property type="project" value="InterPro"/>
</dbReference>
<proteinExistence type="predicted"/>
<evidence type="ECO:0000313" key="8">
    <source>
        <dbReference type="Proteomes" id="UP001460270"/>
    </source>
</evidence>
<protein>
    <recommendedName>
        <fullName evidence="6">G-protein coupled receptors family 1 profile domain-containing protein</fullName>
    </recommendedName>
</protein>
<evidence type="ECO:0000256" key="2">
    <source>
        <dbReference type="ARBA" id="ARBA00022692"/>
    </source>
</evidence>
<evidence type="ECO:0000259" key="6">
    <source>
        <dbReference type="PROSITE" id="PS50262"/>
    </source>
</evidence>
<feature type="transmembrane region" description="Helical" evidence="5">
    <location>
        <begin position="127"/>
        <end position="145"/>
    </location>
</feature>